<organism evidence="6">
    <name type="scientific">freshwater metagenome</name>
    <dbReference type="NCBI Taxonomy" id="449393"/>
    <lineage>
        <taxon>unclassified sequences</taxon>
        <taxon>metagenomes</taxon>
        <taxon>ecological metagenomes</taxon>
    </lineage>
</organism>
<dbReference type="EMBL" id="CAESAO010000046">
    <property type="protein sequence ID" value="CAB4342202.1"/>
    <property type="molecule type" value="Genomic_DNA"/>
</dbReference>
<dbReference type="EMBL" id="CAFBPX010000003">
    <property type="protein sequence ID" value="CAB5027718.1"/>
    <property type="molecule type" value="Genomic_DNA"/>
</dbReference>
<feature type="transmembrane region" description="Helical" evidence="5">
    <location>
        <begin position="16"/>
        <end position="38"/>
    </location>
</feature>
<dbReference type="GO" id="GO:0003954">
    <property type="term" value="F:NADH dehydrogenase activity"/>
    <property type="evidence" value="ECO:0007669"/>
    <property type="project" value="TreeGrafter"/>
</dbReference>
<name>A0A6J5ZM01_9ZZZZ</name>
<dbReference type="InterPro" id="IPR001694">
    <property type="entry name" value="NADH_UbQ_OxRdtase_su1/FPO"/>
</dbReference>
<dbReference type="GO" id="GO:0016020">
    <property type="term" value="C:membrane"/>
    <property type="evidence" value="ECO:0007669"/>
    <property type="project" value="UniProtKB-SubCell"/>
</dbReference>
<dbReference type="Pfam" id="PF00146">
    <property type="entry name" value="NADHdh"/>
    <property type="match status" value="1"/>
</dbReference>
<keyword evidence="4 5" id="KW-0472">Membrane</keyword>
<reference evidence="6" key="1">
    <citation type="submission" date="2020-05" db="EMBL/GenBank/DDBJ databases">
        <authorList>
            <person name="Chiriac C."/>
            <person name="Salcher M."/>
            <person name="Ghai R."/>
            <person name="Kavagutti S V."/>
        </authorList>
    </citation>
    <scope>NUCLEOTIDE SEQUENCE</scope>
</reference>
<proteinExistence type="inferred from homology"/>
<keyword evidence="2 5" id="KW-0812">Transmembrane</keyword>
<evidence type="ECO:0000313" key="6">
    <source>
        <dbReference type="EMBL" id="CAB4342202.1"/>
    </source>
</evidence>
<feature type="transmembrane region" description="Helical" evidence="5">
    <location>
        <begin position="172"/>
        <end position="194"/>
    </location>
</feature>
<evidence type="ECO:0000256" key="3">
    <source>
        <dbReference type="ARBA" id="ARBA00022989"/>
    </source>
</evidence>
<dbReference type="PANTHER" id="PTHR11432:SF3">
    <property type="entry name" value="NADH-UBIQUINONE OXIDOREDUCTASE CHAIN 1"/>
    <property type="match status" value="1"/>
</dbReference>
<feature type="transmembrane region" description="Helical" evidence="5">
    <location>
        <begin position="288"/>
        <end position="308"/>
    </location>
</feature>
<dbReference type="PANTHER" id="PTHR11432">
    <property type="entry name" value="NADH DEHYDROGENASE SUBUNIT 1"/>
    <property type="match status" value="1"/>
</dbReference>
<gene>
    <name evidence="6" type="ORF">UFOPK3522_00698</name>
    <name evidence="7" type="ORF">UFOPK4175_00043</name>
</gene>
<keyword evidence="3 5" id="KW-1133">Transmembrane helix</keyword>
<accession>A0A6J5ZM01</accession>
<comment type="subcellular location">
    <subcellularLocation>
        <location evidence="1">Membrane</location>
        <topology evidence="1">Multi-pass membrane protein</topology>
    </subcellularLocation>
</comment>
<evidence type="ECO:0000313" key="7">
    <source>
        <dbReference type="EMBL" id="CAB5027718.1"/>
    </source>
</evidence>
<feature type="transmembrane region" description="Helical" evidence="5">
    <location>
        <begin position="256"/>
        <end position="276"/>
    </location>
</feature>
<sequence length="342" mass="37590">MNLNVPFALVGYIEPWWMVIIKCVVFAFIGLQLVPVVLMMERKILGRFQNRYGPNRVGLYGAMTPIADIIKLLSKEPFRPKTAIGWLFELAPILSITAAFASLALVPYGPVVDIFGTATGLYGIDVSIGPLYVFAFGAISFYSVMLGGWASGSKYSFLGSMRAAAQLISYEVPQGMALIGVVITAQTMSLTGIVEAQQGMWYIVPQFFGFVVFMVASFAETNRPPFDLMEADAELTGGYNTEFGGSKFTLYFFAEYLNMIVVAGIATALFLGGWLLPFGIHPPSWVDPFIVIGKMLAFVTFFIWIRATLPRLRYDQLMSLGWKVLLPLATLNALITAIIVVA</sequence>
<dbReference type="AlphaFoldDB" id="A0A6J5ZM01"/>
<feature type="transmembrane region" description="Helical" evidence="5">
    <location>
        <begin position="200"/>
        <end position="219"/>
    </location>
</feature>
<feature type="transmembrane region" description="Helical" evidence="5">
    <location>
        <begin position="83"/>
        <end position="108"/>
    </location>
</feature>
<dbReference type="NCBIfam" id="NF004741">
    <property type="entry name" value="PRK06076.1-2"/>
    <property type="match status" value="1"/>
</dbReference>
<feature type="transmembrane region" description="Helical" evidence="5">
    <location>
        <begin position="320"/>
        <end position="341"/>
    </location>
</feature>
<evidence type="ECO:0000256" key="4">
    <source>
        <dbReference type="ARBA" id="ARBA00023136"/>
    </source>
</evidence>
<evidence type="ECO:0000256" key="1">
    <source>
        <dbReference type="ARBA" id="ARBA00004141"/>
    </source>
</evidence>
<dbReference type="HAMAP" id="MF_01350">
    <property type="entry name" value="NDH1_NuoH"/>
    <property type="match status" value="1"/>
</dbReference>
<evidence type="ECO:0000256" key="2">
    <source>
        <dbReference type="ARBA" id="ARBA00022692"/>
    </source>
</evidence>
<dbReference type="GO" id="GO:0009060">
    <property type="term" value="P:aerobic respiration"/>
    <property type="evidence" value="ECO:0007669"/>
    <property type="project" value="TreeGrafter"/>
</dbReference>
<evidence type="ECO:0000256" key="5">
    <source>
        <dbReference type="SAM" id="Phobius"/>
    </source>
</evidence>
<feature type="transmembrane region" description="Helical" evidence="5">
    <location>
        <begin position="128"/>
        <end position="151"/>
    </location>
</feature>
<protein>
    <submittedName>
        <fullName evidence="6">Unannotated protein</fullName>
    </submittedName>
</protein>